<sequence length="81" mass="8500">MVSTVTLLVALGGLLSAATANLKPTTIPQIIDDCESRTVCIDMINSCGNLYGTCIPACLPRPTFTPQPCTLSSVVKTYPTP</sequence>
<evidence type="ECO:0000313" key="2">
    <source>
        <dbReference type="EMBL" id="PFH62142.1"/>
    </source>
</evidence>
<protein>
    <submittedName>
        <fullName evidence="2">Uncharacterized protein</fullName>
    </submittedName>
</protein>
<organism evidence="2 3">
    <name type="scientific">Ophiocordyceps unilateralis</name>
    <name type="common">Zombie-ant fungus</name>
    <name type="synonym">Torrubia unilateralis</name>
    <dbReference type="NCBI Taxonomy" id="268505"/>
    <lineage>
        <taxon>Eukaryota</taxon>
        <taxon>Fungi</taxon>
        <taxon>Dikarya</taxon>
        <taxon>Ascomycota</taxon>
        <taxon>Pezizomycotina</taxon>
        <taxon>Sordariomycetes</taxon>
        <taxon>Hypocreomycetidae</taxon>
        <taxon>Hypocreales</taxon>
        <taxon>Ophiocordycipitaceae</taxon>
        <taxon>Ophiocordyceps</taxon>
    </lineage>
</organism>
<name>A0A2A9PMN9_OPHUN</name>
<reference evidence="2 3" key="2">
    <citation type="journal article" date="2017" name="Sci. Rep.">
        <title>Ant-infecting Ophiocordyceps genomes reveal a high diversity of potential behavioral manipulation genes and a possible major role for enterotoxins.</title>
        <authorList>
            <person name="de Bekker C."/>
            <person name="Ohm R.A."/>
            <person name="Evans H.C."/>
            <person name="Brachmann A."/>
            <person name="Hughes D.P."/>
        </authorList>
    </citation>
    <scope>NUCLEOTIDE SEQUENCE [LARGE SCALE GENOMIC DNA]</scope>
    <source>
        <strain evidence="2 3">SC16a</strain>
    </source>
</reference>
<evidence type="ECO:0000313" key="3">
    <source>
        <dbReference type="Proteomes" id="UP000037136"/>
    </source>
</evidence>
<keyword evidence="3" id="KW-1185">Reference proteome</keyword>
<accession>A0A2A9PMN9</accession>
<evidence type="ECO:0000256" key="1">
    <source>
        <dbReference type="SAM" id="SignalP"/>
    </source>
</evidence>
<reference evidence="2 3" key="1">
    <citation type="journal article" date="2015" name="BMC Genomics">
        <title>Gene expression during zombie ant biting behavior reflects the complexity underlying fungal parasitic behavioral manipulation.</title>
        <authorList>
            <person name="de Bekker C."/>
            <person name="Ohm R.A."/>
            <person name="Loreto R.G."/>
            <person name="Sebastian A."/>
            <person name="Albert I."/>
            <person name="Merrow M."/>
            <person name="Brachmann A."/>
            <person name="Hughes D.P."/>
        </authorList>
    </citation>
    <scope>NUCLEOTIDE SEQUENCE [LARGE SCALE GENOMIC DNA]</scope>
    <source>
        <strain evidence="2 3">SC16a</strain>
    </source>
</reference>
<comment type="caution">
    <text evidence="2">The sequence shown here is derived from an EMBL/GenBank/DDBJ whole genome shotgun (WGS) entry which is preliminary data.</text>
</comment>
<gene>
    <name evidence="2" type="ORF">XA68_14981</name>
</gene>
<proteinExistence type="predicted"/>
<dbReference type="STRING" id="268505.A0A2A9PMN9"/>
<dbReference type="AlphaFoldDB" id="A0A2A9PMN9"/>
<feature type="chain" id="PRO_5012766963" evidence="1">
    <location>
        <begin position="21"/>
        <end position="81"/>
    </location>
</feature>
<dbReference type="EMBL" id="LAZP02000040">
    <property type="protein sequence ID" value="PFH62142.1"/>
    <property type="molecule type" value="Genomic_DNA"/>
</dbReference>
<keyword evidence="1" id="KW-0732">Signal</keyword>
<dbReference type="Proteomes" id="UP000037136">
    <property type="component" value="Unassembled WGS sequence"/>
</dbReference>
<dbReference type="OrthoDB" id="4918840at2759"/>
<feature type="signal peptide" evidence="1">
    <location>
        <begin position="1"/>
        <end position="20"/>
    </location>
</feature>